<gene>
    <name evidence="3" type="ORF">SNEC2469_LOCUS33686</name>
</gene>
<feature type="compositionally biased region" description="Basic and acidic residues" evidence="2">
    <location>
        <begin position="816"/>
        <end position="905"/>
    </location>
</feature>
<feature type="compositionally biased region" description="Basic and acidic residues" evidence="2">
    <location>
        <begin position="8"/>
        <end position="21"/>
    </location>
</feature>
<evidence type="ECO:0000313" key="4">
    <source>
        <dbReference type="Proteomes" id="UP000601435"/>
    </source>
</evidence>
<feature type="compositionally biased region" description="Polar residues" evidence="2">
    <location>
        <begin position="239"/>
        <end position="251"/>
    </location>
</feature>
<dbReference type="EMBL" id="CAJNJA010089896">
    <property type="protein sequence ID" value="CAE7939888.1"/>
    <property type="molecule type" value="Genomic_DNA"/>
</dbReference>
<protein>
    <submittedName>
        <fullName evidence="3">Uncharacterized protein</fullName>
    </submittedName>
</protein>
<feature type="region of interest" description="Disordered" evidence="2">
    <location>
        <begin position="698"/>
        <end position="804"/>
    </location>
</feature>
<feature type="region of interest" description="Disordered" evidence="2">
    <location>
        <begin position="816"/>
        <end position="918"/>
    </location>
</feature>
<feature type="compositionally biased region" description="Basic and acidic residues" evidence="2">
    <location>
        <begin position="754"/>
        <end position="791"/>
    </location>
</feature>
<evidence type="ECO:0000256" key="2">
    <source>
        <dbReference type="SAM" id="MobiDB-lite"/>
    </source>
</evidence>
<feature type="compositionally biased region" description="Low complexity" evidence="2">
    <location>
        <begin position="954"/>
        <end position="972"/>
    </location>
</feature>
<name>A0A813C7T9_9DINO</name>
<comment type="caution">
    <text evidence="3">The sequence shown here is derived from an EMBL/GenBank/DDBJ whole genome shotgun (WGS) entry which is preliminary data.</text>
</comment>
<feature type="region of interest" description="Disordered" evidence="2">
    <location>
        <begin position="1"/>
        <end position="45"/>
    </location>
</feature>
<keyword evidence="1" id="KW-0175">Coiled coil</keyword>
<sequence length="999" mass="114468">MELAGEPDSSHKRGHIEDRGTSGHSGVALGALHEQKEEASQFRGPCLECRPRAQRQPGREANPWERFSAKLEDPKIARALAKMLARTGAPRRSKMTEKLMAARRPDDDDNTQEVALPTDLRSCVQSATGLAIFLSPGWLWRFGALSTLPEAVERLDLTAQSGGAMIALAAFQEAGAALKAVKALDGFDWRFRSGTETPRSQKLIEARRVADTLVFRWLIMHEVHECFSAKIVHDEEAAGSSQKSCKSLSGTESKDPLRLPSPVGGSSAPEASGSVQAPEDPKEPEAGSPSPPAKPRRTARVKLQQTGRRLRWEKSSSEAEAEDQPLAQHPTGAAVAAVEEVAPEMREVNLSDTHLVVTGLPWDWSALQLQMLFTPFGGLALVRLEELAQHAAAAAHFQQPQPDLPELRCQHVLGPREKELLAKAAEAERLRKEAEEEAARQRKAAAAEAERLRQAALFASRRVIWEAANADFAAAVLAEAQPADAERCKRLQAAAESLRDASLSKQRRRMFVALVEAERKRQATMATELEHEAMCTSDAESKAWQQYLLHAEHQYLEMLRQAEAAETLAMSKADRESRRAEQARIDQERRRRRRERESQAAEGRAMKKADDESRRVEAATFLAEEEAREEFEAELMERAEDEVREFLQEEACRQADERRRMAADEAEFFRRQEEERRRQAEEERKQKLVLEWRRKKAARRALESDDEDEAQEPEEEEDQEAKEETSGSPTRPQKAIVRNPFGPVNVFLPQQAPAHEEKAKKAREEEAKRAREEERRRLKDDAAKKRKRETEEAAAELQRFEQELQRRSNFLLRRRQQEEEDLRKEEEAQQRAERDEQERKQREFEASCMAREEKLRMPFELEDRRRESERRKRDEAERRKQERAEKKRKEQEEKLRDERRAEARTFHPQQAARLLQAKEQEIARMQAELLKRRQEEAQKKCQQKQEEEKRGRGESSSSPSAQQSRSRSSSSSARKERKNRRGLRRHRGSRSRSVPPKRD</sequence>
<reference evidence="3" key="1">
    <citation type="submission" date="2021-02" db="EMBL/GenBank/DDBJ databases">
        <authorList>
            <person name="Dougan E. K."/>
            <person name="Rhodes N."/>
            <person name="Thang M."/>
            <person name="Chan C."/>
        </authorList>
    </citation>
    <scope>NUCLEOTIDE SEQUENCE</scope>
</reference>
<keyword evidence="4" id="KW-1185">Reference proteome</keyword>
<feature type="coiled-coil region" evidence="1">
    <location>
        <begin position="622"/>
        <end position="691"/>
    </location>
</feature>
<feature type="non-terminal residue" evidence="3">
    <location>
        <position position="999"/>
    </location>
</feature>
<feature type="region of interest" description="Disordered" evidence="2">
    <location>
        <begin position="933"/>
        <end position="999"/>
    </location>
</feature>
<feature type="compositionally biased region" description="Acidic residues" evidence="2">
    <location>
        <begin position="704"/>
        <end position="721"/>
    </location>
</feature>
<feature type="coiled-coil region" evidence="1">
    <location>
        <begin position="417"/>
        <end position="455"/>
    </location>
</feature>
<feature type="region of interest" description="Disordered" evidence="2">
    <location>
        <begin position="238"/>
        <end position="332"/>
    </location>
</feature>
<organism evidence="3 4">
    <name type="scientific">Symbiodinium necroappetens</name>
    <dbReference type="NCBI Taxonomy" id="1628268"/>
    <lineage>
        <taxon>Eukaryota</taxon>
        <taxon>Sar</taxon>
        <taxon>Alveolata</taxon>
        <taxon>Dinophyceae</taxon>
        <taxon>Suessiales</taxon>
        <taxon>Symbiodiniaceae</taxon>
        <taxon>Symbiodinium</taxon>
    </lineage>
</organism>
<dbReference type="OrthoDB" id="446482at2759"/>
<evidence type="ECO:0000313" key="3">
    <source>
        <dbReference type="EMBL" id="CAE7939888.1"/>
    </source>
</evidence>
<dbReference type="AlphaFoldDB" id="A0A813C7T9"/>
<feature type="compositionally biased region" description="Basic and acidic residues" evidence="2">
    <location>
        <begin position="933"/>
        <end position="953"/>
    </location>
</feature>
<feature type="region of interest" description="Disordered" evidence="2">
    <location>
        <begin position="570"/>
        <end position="616"/>
    </location>
</feature>
<dbReference type="Proteomes" id="UP000601435">
    <property type="component" value="Unassembled WGS sequence"/>
</dbReference>
<feature type="compositionally biased region" description="Basic residues" evidence="2">
    <location>
        <begin position="975"/>
        <end position="990"/>
    </location>
</feature>
<proteinExistence type="predicted"/>
<accession>A0A813C7T9</accession>
<feature type="compositionally biased region" description="Basic and acidic residues" evidence="2">
    <location>
        <begin position="572"/>
        <end position="616"/>
    </location>
</feature>
<evidence type="ECO:0000256" key="1">
    <source>
        <dbReference type="SAM" id="Coils"/>
    </source>
</evidence>